<dbReference type="EMBL" id="KZ613871">
    <property type="protein sequence ID" value="PMD53605.1"/>
    <property type="molecule type" value="Genomic_DNA"/>
</dbReference>
<gene>
    <name evidence="2" type="ORF">K444DRAFT_598921</name>
</gene>
<keyword evidence="1" id="KW-0732">Signal</keyword>
<dbReference type="AlphaFoldDB" id="A0A2J6SS41"/>
<accession>A0A2J6SS41</accession>
<evidence type="ECO:0000313" key="2">
    <source>
        <dbReference type="EMBL" id="PMD53605.1"/>
    </source>
</evidence>
<evidence type="ECO:0000313" key="3">
    <source>
        <dbReference type="Proteomes" id="UP000235371"/>
    </source>
</evidence>
<organism evidence="2 3">
    <name type="scientific">Hyaloscypha bicolor E</name>
    <dbReference type="NCBI Taxonomy" id="1095630"/>
    <lineage>
        <taxon>Eukaryota</taxon>
        <taxon>Fungi</taxon>
        <taxon>Dikarya</taxon>
        <taxon>Ascomycota</taxon>
        <taxon>Pezizomycotina</taxon>
        <taxon>Leotiomycetes</taxon>
        <taxon>Helotiales</taxon>
        <taxon>Hyaloscyphaceae</taxon>
        <taxon>Hyaloscypha</taxon>
        <taxon>Hyaloscypha bicolor</taxon>
    </lineage>
</organism>
<dbReference type="RefSeq" id="XP_024730509.1">
    <property type="nucleotide sequence ID" value="XM_024878551.1"/>
</dbReference>
<dbReference type="InParanoid" id="A0A2J6SS41"/>
<name>A0A2J6SS41_9HELO</name>
<sequence length="225" mass="25157">MLCLVLLLATPFLSFAHPTQVIMHSTAREKPSFPASYELFSPAFKQPDPPLVKAEFKCNWQQHAWSSSFSHISSGYLYHSTTHSKVRADATYDSFIESSLFDYTNTNGGNLVWNTLYTIEPSVSAAPKIWTGFVKPAWALFGEDTLAKSNAVFAGVVEDKWLGEVASWKIVYENSGSVTLYLDSSCTVAGYDFYDVTTRAGIANRFFNIEIGQIDARVFDFPKKE</sequence>
<dbReference type="GeneID" id="36586628"/>
<dbReference type="OrthoDB" id="3535343at2759"/>
<evidence type="ECO:0000256" key="1">
    <source>
        <dbReference type="SAM" id="SignalP"/>
    </source>
</evidence>
<reference evidence="2 3" key="1">
    <citation type="submission" date="2016-04" db="EMBL/GenBank/DDBJ databases">
        <title>A degradative enzymes factory behind the ericoid mycorrhizal symbiosis.</title>
        <authorList>
            <consortium name="DOE Joint Genome Institute"/>
            <person name="Martino E."/>
            <person name="Morin E."/>
            <person name="Grelet G."/>
            <person name="Kuo A."/>
            <person name="Kohler A."/>
            <person name="Daghino S."/>
            <person name="Barry K."/>
            <person name="Choi C."/>
            <person name="Cichocki N."/>
            <person name="Clum A."/>
            <person name="Copeland A."/>
            <person name="Hainaut M."/>
            <person name="Haridas S."/>
            <person name="Labutti K."/>
            <person name="Lindquist E."/>
            <person name="Lipzen A."/>
            <person name="Khouja H.-R."/>
            <person name="Murat C."/>
            <person name="Ohm R."/>
            <person name="Olson A."/>
            <person name="Spatafora J."/>
            <person name="Veneault-Fourrey C."/>
            <person name="Henrissat B."/>
            <person name="Grigoriev I."/>
            <person name="Martin F."/>
            <person name="Perotto S."/>
        </authorList>
    </citation>
    <scope>NUCLEOTIDE SEQUENCE [LARGE SCALE GENOMIC DNA]</scope>
    <source>
        <strain evidence="2 3">E</strain>
    </source>
</reference>
<proteinExistence type="predicted"/>
<dbReference type="Proteomes" id="UP000235371">
    <property type="component" value="Unassembled WGS sequence"/>
</dbReference>
<keyword evidence="3" id="KW-1185">Reference proteome</keyword>
<feature type="signal peptide" evidence="1">
    <location>
        <begin position="1"/>
        <end position="16"/>
    </location>
</feature>
<feature type="chain" id="PRO_5014319567" evidence="1">
    <location>
        <begin position="17"/>
        <end position="225"/>
    </location>
</feature>
<protein>
    <submittedName>
        <fullName evidence="2">Uncharacterized protein</fullName>
    </submittedName>
</protein>